<dbReference type="Proteomes" id="UP000231655">
    <property type="component" value="Unassembled WGS sequence"/>
</dbReference>
<feature type="transmembrane region" description="Helical" evidence="1">
    <location>
        <begin position="44"/>
        <end position="67"/>
    </location>
</feature>
<evidence type="ECO:0000313" key="2">
    <source>
        <dbReference type="EMBL" id="PJE25804.1"/>
    </source>
</evidence>
<keyword evidence="1" id="KW-1133">Transmembrane helix</keyword>
<accession>A0A285IXS8</accession>
<reference evidence="3 4" key="1">
    <citation type="submission" date="2017-09" db="EMBL/GenBank/DDBJ databases">
        <authorList>
            <person name="Ehlers B."/>
            <person name="Leendertz F.H."/>
        </authorList>
    </citation>
    <scope>NUCLEOTIDE SEQUENCE [LARGE SCALE GENOMIC DNA]</scope>
    <source>
        <strain evidence="3 4">CGMCC 1.12662</strain>
    </source>
</reference>
<dbReference type="RefSeq" id="WP_097146140.1">
    <property type="nucleotide sequence ID" value="NZ_OBEA01000004.1"/>
</dbReference>
<keyword evidence="5" id="KW-1185">Reference proteome</keyword>
<dbReference type="Proteomes" id="UP000231702">
    <property type="component" value="Unassembled WGS sequence"/>
</dbReference>
<reference evidence="2 5" key="2">
    <citation type="journal article" date="2018" name="Int. J. Syst. Evol. Microbiol.">
        <title>Pseudooceanicola lipolyticus sp. nov., a marine alphaproteobacterium, reclassification of Oceanicola flagellatus as Pseudooceanicola flagellatus comb. nov. and emended description of the genus Pseudooceanicola.</title>
        <authorList>
            <person name="Huang M.-M."/>
            <person name="Guo L.-L."/>
            <person name="Wu Y.-H."/>
            <person name="Lai Q.-L."/>
            <person name="Shao Z.-Z."/>
            <person name="Wang C.-S."/>
            <person name="Wu M."/>
            <person name="Xu X.-W."/>
        </authorList>
    </citation>
    <scope>NUCLEOTIDE SEQUENCE [LARGE SCALE GENOMIC DNA]</scope>
    <source>
        <strain evidence="2 5">Ar-45</strain>
    </source>
</reference>
<evidence type="ECO:0008006" key="6">
    <source>
        <dbReference type="Google" id="ProtNLM"/>
    </source>
</evidence>
<dbReference type="AlphaFoldDB" id="A0A285IXS8"/>
<evidence type="ECO:0000313" key="4">
    <source>
        <dbReference type="Proteomes" id="UP000231655"/>
    </source>
</evidence>
<feature type="transmembrane region" description="Helical" evidence="1">
    <location>
        <begin position="73"/>
        <end position="93"/>
    </location>
</feature>
<name>A0A285IXS8_9RHOB</name>
<evidence type="ECO:0000313" key="3">
    <source>
        <dbReference type="EMBL" id="SNY52784.1"/>
    </source>
</evidence>
<keyword evidence="1" id="KW-0812">Transmembrane</keyword>
<evidence type="ECO:0000256" key="1">
    <source>
        <dbReference type="SAM" id="Phobius"/>
    </source>
</evidence>
<proteinExistence type="predicted"/>
<dbReference type="EMBL" id="PGTD01000023">
    <property type="protein sequence ID" value="PJE25804.1"/>
    <property type="molecule type" value="Genomic_DNA"/>
</dbReference>
<dbReference type="OrthoDB" id="7746008at2"/>
<gene>
    <name evidence="2" type="ORF">CVM39_19060</name>
    <name evidence="3" type="ORF">SAMN06297129_2404</name>
</gene>
<sequence length="330" mass="37629">MTGHPFEERAPHEAGFSARFRSEILPIFRQSREEARRKASNARIAVRIMLVLGFGGALWLFLFYPFTNIVPRIVAPAFVMIFTGVIAALTFQWTRKAFNNRIKQAITPSFLRHLEIDHYQSRPEQDFRHLRKLRLLPAYDHSRAEDGFSGHWRDVPYELVEAELDERRSRGDDETEYVTVFKGLVIRIGCPTPMPLTRFEPNEEGLLGRLQSGWLKAQGLRRVDYGPGQGALPFAVFSTDPEEARAQLPPPFLRMLETLAQGEGLAPRRLEAAFDGPNFYLCLPRTESFLEIDAFELSEEDFALSCREALADMALPRQIIDLLIDGPQPA</sequence>
<protein>
    <recommendedName>
        <fullName evidence="6">DUF3137 domain-containing protein</fullName>
    </recommendedName>
</protein>
<keyword evidence="1" id="KW-0472">Membrane</keyword>
<organism evidence="3 4">
    <name type="scientific">Pseudooceanicola antarcticus</name>
    <dbReference type="NCBI Taxonomy" id="1247613"/>
    <lineage>
        <taxon>Bacteria</taxon>
        <taxon>Pseudomonadati</taxon>
        <taxon>Pseudomonadota</taxon>
        <taxon>Alphaproteobacteria</taxon>
        <taxon>Rhodobacterales</taxon>
        <taxon>Paracoccaceae</taxon>
        <taxon>Pseudooceanicola</taxon>
    </lineage>
</organism>
<evidence type="ECO:0000313" key="5">
    <source>
        <dbReference type="Proteomes" id="UP000231702"/>
    </source>
</evidence>
<dbReference type="EMBL" id="OBEA01000004">
    <property type="protein sequence ID" value="SNY52784.1"/>
    <property type="molecule type" value="Genomic_DNA"/>
</dbReference>